<feature type="domain" description="Response regulatory" evidence="5">
    <location>
        <begin position="11"/>
        <end position="129"/>
    </location>
</feature>
<evidence type="ECO:0000259" key="5">
    <source>
        <dbReference type="PROSITE" id="PS50110"/>
    </source>
</evidence>
<sequence>MNGFPAPRRLRLALLDDHDVVRRGTAFHLGNDSRFEIVASHSDSQAFVQALQQRHADVAIIDITLAPGDISGTELVEHLRQALPRVTLLGFAGQTSVAIINHLLDAGISGFVGKSEPLIELSDAVVRVSQGLCRIPPSCKLLTPCDALSRNEREVIRLVLDGLTVSEIALHRHRSIKTVSTQKIAALRKLGLRNDAEIFAIRQQLEAL</sequence>
<gene>
    <name evidence="6" type="ORF">SAMN04488690_1059</name>
</gene>
<dbReference type="SUPFAM" id="SSF52172">
    <property type="entry name" value="CheY-like"/>
    <property type="match status" value="1"/>
</dbReference>
<dbReference type="InterPro" id="IPR036388">
    <property type="entry name" value="WH-like_DNA-bd_sf"/>
</dbReference>
<accession>A0A1W1GVI0</accession>
<keyword evidence="1 3" id="KW-0597">Phosphoprotein</keyword>
<dbReference type="InterPro" id="IPR016032">
    <property type="entry name" value="Sig_transdc_resp-reg_C-effctor"/>
</dbReference>
<organism evidence="6 7">
    <name type="scientific">Stenotrophomonas indicatrix</name>
    <dbReference type="NCBI Taxonomy" id="2045451"/>
    <lineage>
        <taxon>Bacteria</taxon>
        <taxon>Pseudomonadati</taxon>
        <taxon>Pseudomonadota</taxon>
        <taxon>Gammaproteobacteria</taxon>
        <taxon>Lysobacterales</taxon>
        <taxon>Lysobacteraceae</taxon>
        <taxon>Stenotrophomonas</taxon>
    </lineage>
</organism>
<dbReference type="PRINTS" id="PR00038">
    <property type="entry name" value="HTHLUXR"/>
</dbReference>
<reference evidence="7" key="1">
    <citation type="submission" date="2016-10" db="EMBL/GenBank/DDBJ databases">
        <authorList>
            <person name="Varghese N."/>
        </authorList>
    </citation>
    <scope>NUCLEOTIDE SEQUENCE [LARGE SCALE GENOMIC DNA]</scope>
    <source>
        <strain evidence="7">92MFCol6.1</strain>
    </source>
</reference>
<dbReference type="PROSITE" id="PS50110">
    <property type="entry name" value="RESPONSE_REGULATORY"/>
    <property type="match status" value="1"/>
</dbReference>
<dbReference type="Pfam" id="PF00196">
    <property type="entry name" value="GerE"/>
    <property type="match status" value="1"/>
</dbReference>
<dbReference type="AlphaFoldDB" id="A0A1W1GVI0"/>
<evidence type="ECO:0000256" key="3">
    <source>
        <dbReference type="PROSITE-ProRule" id="PRU00169"/>
    </source>
</evidence>
<evidence type="ECO:0000256" key="1">
    <source>
        <dbReference type="ARBA" id="ARBA00022553"/>
    </source>
</evidence>
<dbReference type="Proteomes" id="UP000191133">
    <property type="component" value="Unassembled WGS sequence"/>
</dbReference>
<dbReference type="SMART" id="SM00421">
    <property type="entry name" value="HTH_LUXR"/>
    <property type="match status" value="1"/>
</dbReference>
<feature type="modified residue" description="4-aspartylphosphate" evidence="3">
    <location>
        <position position="62"/>
    </location>
</feature>
<dbReference type="InterPro" id="IPR039420">
    <property type="entry name" value="WalR-like"/>
</dbReference>
<dbReference type="PANTHER" id="PTHR43214">
    <property type="entry name" value="TWO-COMPONENT RESPONSE REGULATOR"/>
    <property type="match status" value="1"/>
</dbReference>
<dbReference type="PROSITE" id="PS50043">
    <property type="entry name" value="HTH_LUXR_2"/>
    <property type="match status" value="1"/>
</dbReference>
<dbReference type="SMART" id="SM00448">
    <property type="entry name" value="REC"/>
    <property type="match status" value="1"/>
</dbReference>
<dbReference type="CDD" id="cd06170">
    <property type="entry name" value="LuxR_C_like"/>
    <property type="match status" value="1"/>
</dbReference>
<dbReference type="InterPro" id="IPR000792">
    <property type="entry name" value="Tscrpt_reg_LuxR_C"/>
</dbReference>
<evidence type="ECO:0000259" key="4">
    <source>
        <dbReference type="PROSITE" id="PS50043"/>
    </source>
</evidence>
<dbReference type="Pfam" id="PF00072">
    <property type="entry name" value="Response_reg"/>
    <property type="match status" value="1"/>
</dbReference>
<dbReference type="InterPro" id="IPR058245">
    <property type="entry name" value="NreC/VraR/RcsB-like_REC"/>
</dbReference>
<evidence type="ECO:0000256" key="2">
    <source>
        <dbReference type="ARBA" id="ARBA00023125"/>
    </source>
</evidence>
<dbReference type="RefSeq" id="WP_033831073.1">
    <property type="nucleotide sequence ID" value="NZ_CP118899.1"/>
</dbReference>
<dbReference type="SUPFAM" id="SSF46894">
    <property type="entry name" value="C-terminal effector domain of the bipartite response regulators"/>
    <property type="match status" value="1"/>
</dbReference>
<dbReference type="Gene3D" id="1.10.10.10">
    <property type="entry name" value="Winged helix-like DNA-binding domain superfamily/Winged helix DNA-binding domain"/>
    <property type="match status" value="1"/>
</dbReference>
<name>A0A1W1GVI0_9GAMM</name>
<keyword evidence="2 6" id="KW-0238">DNA-binding</keyword>
<feature type="domain" description="HTH luxR-type" evidence="4">
    <location>
        <begin position="141"/>
        <end position="206"/>
    </location>
</feature>
<dbReference type="PANTHER" id="PTHR43214:SF17">
    <property type="entry name" value="TRANSCRIPTIONAL REGULATORY PROTEIN RCSB"/>
    <property type="match status" value="1"/>
</dbReference>
<proteinExistence type="predicted"/>
<dbReference type="InterPro" id="IPR001789">
    <property type="entry name" value="Sig_transdc_resp-reg_receiver"/>
</dbReference>
<dbReference type="GO" id="GO:0000160">
    <property type="term" value="P:phosphorelay signal transduction system"/>
    <property type="evidence" value="ECO:0007669"/>
    <property type="project" value="InterPro"/>
</dbReference>
<dbReference type="GO" id="GO:0003677">
    <property type="term" value="F:DNA binding"/>
    <property type="evidence" value="ECO:0007669"/>
    <property type="project" value="UniProtKB-KW"/>
</dbReference>
<evidence type="ECO:0000313" key="7">
    <source>
        <dbReference type="Proteomes" id="UP000191133"/>
    </source>
</evidence>
<evidence type="ECO:0000313" key="6">
    <source>
        <dbReference type="EMBL" id="SLM23367.1"/>
    </source>
</evidence>
<protein>
    <submittedName>
        <fullName evidence="6">DNA-binding response regulator, NarL/FixJ family, contains REC and HTH domains</fullName>
    </submittedName>
</protein>
<dbReference type="CDD" id="cd17535">
    <property type="entry name" value="REC_NarL-like"/>
    <property type="match status" value="1"/>
</dbReference>
<dbReference type="InterPro" id="IPR011006">
    <property type="entry name" value="CheY-like_superfamily"/>
</dbReference>
<dbReference type="EMBL" id="FWEU01000001">
    <property type="protein sequence ID" value="SLM23367.1"/>
    <property type="molecule type" value="Genomic_DNA"/>
</dbReference>
<dbReference type="Gene3D" id="3.40.50.2300">
    <property type="match status" value="1"/>
</dbReference>
<dbReference type="GO" id="GO:0006355">
    <property type="term" value="P:regulation of DNA-templated transcription"/>
    <property type="evidence" value="ECO:0007669"/>
    <property type="project" value="InterPro"/>
</dbReference>